<name>A0A1G7V5F2_9PROT</name>
<evidence type="ECO:0000256" key="1">
    <source>
        <dbReference type="ARBA" id="ARBA00004370"/>
    </source>
</evidence>
<dbReference type="OrthoDB" id="6079986at2"/>
<keyword evidence="3 6" id="KW-0812">Transmembrane</keyword>
<dbReference type="InterPro" id="IPR002994">
    <property type="entry name" value="Surf1/Shy1"/>
</dbReference>
<dbReference type="PROSITE" id="PS50895">
    <property type="entry name" value="SURF1"/>
    <property type="match status" value="1"/>
</dbReference>
<dbReference type="AlphaFoldDB" id="A0A1G7V5F2"/>
<proteinExistence type="inferred from homology"/>
<evidence type="ECO:0000256" key="2">
    <source>
        <dbReference type="ARBA" id="ARBA00007165"/>
    </source>
</evidence>
<dbReference type="Pfam" id="PF02104">
    <property type="entry name" value="SURF1"/>
    <property type="match status" value="1"/>
</dbReference>
<evidence type="ECO:0000313" key="7">
    <source>
        <dbReference type="EMBL" id="SDG54180.1"/>
    </source>
</evidence>
<gene>
    <name evidence="7" type="ORF">SAMN05216241_1207</name>
</gene>
<dbReference type="GO" id="GO:0005886">
    <property type="term" value="C:plasma membrane"/>
    <property type="evidence" value="ECO:0007669"/>
    <property type="project" value="UniProtKB-SubCell"/>
</dbReference>
<dbReference type="Proteomes" id="UP000199415">
    <property type="component" value="Unassembled WGS sequence"/>
</dbReference>
<protein>
    <recommendedName>
        <fullName evidence="6">SURF1-like protein</fullName>
    </recommendedName>
</protein>
<dbReference type="RefSeq" id="WP_090022476.1">
    <property type="nucleotide sequence ID" value="NZ_FNCE01000020.1"/>
</dbReference>
<dbReference type="STRING" id="1082479.SAMN05216241_1207"/>
<comment type="subcellular location">
    <subcellularLocation>
        <location evidence="6">Cell membrane</location>
        <topology evidence="6">Multi-pass membrane protein</topology>
    </subcellularLocation>
    <subcellularLocation>
        <location evidence="1">Membrane</location>
    </subcellularLocation>
</comment>
<dbReference type="CDD" id="cd06662">
    <property type="entry name" value="SURF1"/>
    <property type="match status" value="1"/>
</dbReference>
<evidence type="ECO:0000256" key="6">
    <source>
        <dbReference type="RuleBase" id="RU363076"/>
    </source>
</evidence>
<keyword evidence="6" id="KW-1003">Cell membrane</keyword>
<dbReference type="InterPro" id="IPR045214">
    <property type="entry name" value="Surf1/Surf4"/>
</dbReference>
<keyword evidence="4 6" id="KW-1133">Transmembrane helix</keyword>
<feature type="transmembrane region" description="Helical" evidence="6">
    <location>
        <begin position="12"/>
        <end position="33"/>
    </location>
</feature>
<keyword evidence="5 6" id="KW-0472">Membrane</keyword>
<accession>A0A1G7V5F2</accession>
<sequence>MTGEPGRVRFRPTFWATVAVVPALILLLGLGGWQVQRMQWKQDLIADMRARMDGPAIELPGPGAAWKTVRFRRVELTGEFLHDRALHRLAQTHRGARGFDLITPMRLSDGRTVLVDRGWLPIRMREDGGVPERVRVDGPVTIEGIVRRGGWPGASWLRPANDPAGNEWLWMDLPRMAQQAGLSDPVTHLYVESVAPAASGRFPIAERPRVTLPQNHLGYAITWFGLAAGLLAIYVIFHCRREPSGEPQT</sequence>
<reference evidence="7 8" key="1">
    <citation type="submission" date="2016-10" db="EMBL/GenBank/DDBJ databases">
        <authorList>
            <person name="de Groot N.N."/>
        </authorList>
    </citation>
    <scope>NUCLEOTIDE SEQUENCE [LARGE SCALE GENOMIC DNA]</scope>
    <source>
        <strain evidence="7 8">DSM 25584</strain>
    </source>
</reference>
<evidence type="ECO:0000256" key="4">
    <source>
        <dbReference type="ARBA" id="ARBA00022989"/>
    </source>
</evidence>
<dbReference type="PANTHER" id="PTHR23427">
    <property type="entry name" value="SURFEIT LOCUS PROTEIN"/>
    <property type="match status" value="1"/>
</dbReference>
<evidence type="ECO:0000256" key="3">
    <source>
        <dbReference type="ARBA" id="ARBA00022692"/>
    </source>
</evidence>
<dbReference type="EMBL" id="FNCE01000020">
    <property type="protein sequence ID" value="SDG54180.1"/>
    <property type="molecule type" value="Genomic_DNA"/>
</dbReference>
<organism evidence="7 8">
    <name type="scientific">Limimonas halophila</name>
    <dbReference type="NCBI Taxonomy" id="1082479"/>
    <lineage>
        <taxon>Bacteria</taxon>
        <taxon>Pseudomonadati</taxon>
        <taxon>Pseudomonadota</taxon>
        <taxon>Alphaproteobacteria</taxon>
        <taxon>Rhodospirillales</taxon>
        <taxon>Rhodovibrionaceae</taxon>
        <taxon>Limimonas</taxon>
    </lineage>
</organism>
<dbReference type="PANTHER" id="PTHR23427:SF2">
    <property type="entry name" value="SURFEIT LOCUS PROTEIN 1"/>
    <property type="match status" value="1"/>
</dbReference>
<evidence type="ECO:0000256" key="5">
    <source>
        <dbReference type="ARBA" id="ARBA00023136"/>
    </source>
</evidence>
<evidence type="ECO:0000313" key="8">
    <source>
        <dbReference type="Proteomes" id="UP000199415"/>
    </source>
</evidence>
<feature type="transmembrane region" description="Helical" evidence="6">
    <location>
        <begin position="217"/>
        <end position="237"/>
    </location>
</feature>
<comment type="similarity">
    <text evidence="2 6">Belongs to the SURF1 family.</text>
</comment>
<keyword evidence="8" id="KW-1185">Reference proteome</keyword>